<sequence length="317" mass="36357">MLHEKMSRIDESIAGYRRGIWRAKLIEQAEAEGMAQDLGEEYFATFIDRNSTLLVTFETAQAIRARSDTHQPLGFKMVKAHDWSHLCIIAGEQSWFRDEAIYDFFDRLIDDGFFEDFDRVLFHGSGACGYAAAAYSVASPGATALLVQPQATLDPRMTEWDDRFRNMRRSSFTDRYGYAPDMLDAAERAFVIYDPAQQLDAMHASLFQRANVTRLRMRNMGGYLQSRLAEMRIFDQILTLAGRGELSAHRFYQLYRARRSNARYLKALAAQLNHANRPGLETMLCRSVLERMPIRRLRRRLDELTEAQAGETPGNTG</sequence>
<evidence type="ECO:0000313" key="1">
    <source>
        <dbReference type="EMBL" id="SEI50337.1"/>
    </source>
</evidence>
<keyword evidence="2" id="KW-1185">Reference proteome</keyword>
<dbReference type="EMBL" id="FNYD01000001">
    <property type="protein sequence ID" value="SEI50337.1"/>
    <property type="molecule type" value="Genomic_DNA"/>
</dbReference>
<organism evidence="1 2">
    <name type="scientific">Cribrihabitans marinus</name>
    <dbReference type="NCBI Taxonomy" id="1227549"/>
    <lineage>
        <taxon>Bacteria</taxon>
        <taxon>Pseudomonadati</taxon>
        <taxon>Pseudomonadota</taxon>
        <taxon>Alphaproteobacteria</taxon>
        <taxon>Rhodobacterales</taxon>
        <taxon>Paracoccaceae</taxon>
        <taxon>Cribrihabitans</taxon>
    </lineage>
</organism>
<accession>A0A1H6RCS1</accession>
<dbReference type="AlphaFoldDB" id="A0A1H6RCS1"/>
<evidence type="ECO:0000313" key="2">
    <source>
        <dbReference type="Proteomes" id="UP000199379"/>
    </source>
</evidence>
<dbReference type="OrthoDB" id="7840273at2"/>
<gene>
    <name evidence="1" type="ORF">SAMN05444007_101389</name>
</gene>
<protein>
    <recommendedName>
        <fullName evidence="3">Phosphoadenosine phosphosulfate reductase</fullName>
    </recommendedName>
</protein>
<name>A0A1H6RCS1_9RHOB</name>
<evidence type="ECO:0008006" key="3">
    <source>
        <dbReference type="Google" id="ProtNLM"/>
    </source>
</evidence>
<proteinExistence type="predicted"/>
<reference evidence="1 2" key="1">
    <citation type="submission" date="2016-10" db="EMBL/GenBank/DDBJ databases">
        <authorList>
            <person name="de Groot N.N."/>
        </authorList>
    </citation>
    <scope>NUCLEOTIDE SEQUENCE [LARGE SCALE GENOMIC DNA]</scope>
    <source>
        <strain evidence="1 2">DSM 29340</strain>
    </source>
</reference>
<dbReference type="STRING" id="1227549.SAMN05444007_101389"/>
<dbReference type="Proteomes" id="UP000199379">
    <property type="component" value="Unassembled WGS sequence"/>
</dbReference>